<feature type="non-terminal residue" evidence="2">
    <location>
        <position position="551"/>
    </location>
</feature>
<dbReference type="GO" id="GO:0034058">
    <property type="term" value="P:endosomal vesicle fusion"/>
    <property type="evidence" value="ECO:0007669"/>
    <property type="project" value="TreeGrafter"/>
</dbReference>
<dbReference type="Pfam" id="PF12816">
    <property type="entry name" value="TPR_Vps8"/>
    <property type="match status" value="1"/>
</dbReference>
<protein>
    <recommendedName>
        <fullName evidence="1">Vacuolar protein sorting-associated protein 8 central domain-containing protein</fullName>
    </recommendedName>
</protein>
<proteinExistence type="predicted"/>
<accession>A0A4U0WMM9</accession>
<dbReference type="Proteomes" id="UP000308768">
    <property type="component" value="Unassembled WGS sequence"/>
</dbReference>
<evidence type="ECO:0000313" key="3">
    <source>
        <dbReference type="Proteomes" id="UP000308768"/>
    </source>
</evidence>
<feature type="domain" description="Vacuolar protein sorting-associated protein 8 central" evidence="1">
    <location>
        <begin position="140"/>
        <end position="339"/>
    </location>
</feature>
<dbReference type="STRING" id="331657.A0A4U0WMM9"/>
<organism evidence="2 3">
    <name type="scientific">Cryomyces minteri</name>
    <dbReference type="NCBI Taxonomy" id="331657"/>
    <lineage>
        <taxon>Eukaryota</taxon>
        <taxon>Fungi</taxon>
        <taxon>Dikarya</taxon>
        <taxon>Ascomycota</taxon>
        <taxon>Pezizomycotina</taxon>
        <taxon>Dothideomycetes</taxon>
        <taxon>Dothideomycetes incertae sedis</taxon>
        <taxon>Cryomyces</taxon>
    </lineage>
</organism>
<dbReference type="AlphaFoldDB" id="A0A4U0WMM9"/>
<dbReference type="GO" id="GO:0005770">
    <property type="term" value="C:late endosome"/>
    <property type="evidence" value="ECO:0007669"/>
    <property type="project" value="TreeGrafter"/>
</dbReference>
<dbReference type="InterPro" id="IPR045111">
    <property type="entry name" value="Vps41/Vps8"/>
</dbReference>
<dbReference type="PANTHER" id="PTHR12616:SF8">
    <property type="entry name" value="VACUOLAR PROTEIN SORTING-ASSOCIATED PROTEIN 8 HOMOLOG"/>
    <property type="match status" value="1"/>
</dbReference>
<dbReference type="InterPro" id="IPR025941">
    <property type="entry name" value="Vps8_central_dom"/>
</dbReference>
<comment type="caution">
    <text evidence="2">The sequence shown here is derived from an EMBL/GenBank/DDBJ whole genome shotgun (WGS) entry which is preliminary data.</text>
</comment>
<dbReference type="GO" id="GO:0006623">
    <property type="term" value="P:protein targeting to vacuole"/>
    <property type="evidence" value="ECO:0007669"/>
    <property type="project" value="InterPro"/>
</dbReference>
<keyword evidence="3" id="KW-1185">Reference proteome</keyword>
<dbReference type="EMBL" id="NAJN01001339">
    <property type="protein sequence ID" value="TKA63878.1"/>
    <property type="molecule type" value="Genomic_DNA"/>
</dbReference>
<reference evidence="2 3" key="1">
    <citation type="submission" date="2017-03" db="EMBL/GenBank/DDBJ databases">
        <title>Genomes of endolithic fungi from Antarctica.</title>
        <authorList>
            <person name="Coleine C."/>
            <person name="Masonjones S."/>
            <person name="Stajich J.E."/>
        </authorList>
    </citation>
    <scope>NUCLEOTIDE SEQUENCE [LARGE SCALE GENOMIC DNA]</scope>
    <source>
        <strain evidence="2 3">CCFEE 5187</strain>
    </source>
</reference>
<sequence length="551" mass="61773">MSFRAYKGRLFLLGFNDVSVGTLSNWADRLLALMEDGDFIAAIRLATSYYVGSADKLTVGLPDDDDTRHDMVREKLLEMMAASLKYTFSRTPNSTPEDARSSQLKQLAVECFTACISMNELDFLFDDIYEWYEEGSSEDVFLETLEPHILDDEIKAVPPAVLKDLVSHYTLQNRGSRIEELICRLDTRTIDIDQISTLCKQHYLYDALIYVWNQALGDYVSPLIDLLSLVKTVGYDADSPGTGASVLVDSAMKMFPYLAYTLTGRVYPNGLELPVSDASKAKAELYGFIFSGKAIPWPQVGGYVFHTQADASPEPSFPYLRMILKFDTSSFMSMLNEAFEDSFLNGSQDQQSDDYSAFGESDRQVSRSSLTRQYIVSILLEVMSPEEFGPQDAIYLDMFVARNLPKFPQFILLSGSSLHRVLEGLCKYPSDEVADDCQLSVEYLLSIYHPSDLQSLVPLFAQAGFHRVLKSVYKGEKQYAKLLEACLDDKDDREAVFDCVGDCLRPSAGLTAKQTREVQAVIISHSRDLADIDTARTARILKAYAPGLLRQ</sequence>
<dbReference type="OrthoDB" id="289913at2759"/>
<gene>
    <name evidence="2" type="ORF">B0A49_10571</name>
</gene>
<dbReference type="GO" id="GO:0030897">
    <property type="term" value="C:HOPS complex"/>
    <property type="evidence" value="ECO:0007669"/>
    <property type="project" value="TreeGrafter"/>
</dbReference>
<dbReference type="PANTHER" id="PTHR12616">
    <property type="entry name" value="VACUOLAR PROTEIN SORTING VPS41"/>
    <property type="match status" value="1"/>
</dbReference>
<evidence type="ECO:0000313" key="2">
    <source>
        <dbReference type="EMBL" id="TKA63878.1"/>
    </source>
</evidence>
<name>A0A4U0WMM9_9PEZI</name>
<evidence type="ECO:0000259" key="1">
    <source>
        <dbReference type="Pfam" id="PF12816"/>
    </source>
</evidence>